<dbReference type="SFLD" id="SFLDS00032">
    <property type="entry name" value="Radical_SAM_3-amino-3-carboxyp"/>
    <property type="match status" value="1"/>
</dbReference>
<comment type="cofactor">
    <cofactor evidence="1">
        <name>[4Fe-4S] cluster</name>
        <dbReference type="ChEBI" id="CHEBI:49883"/>
    </cofactor>
</comment>
<reference evidence="8" key="1">
    <citation type="submission" date="2016-04" db="EMBL/GenBank/DDBJ databases">
        <title>Cephalotus genome sequencing.</title>
        <authorList>
            <person name="Fukushima K."/>
            <person name="Hasebe M."/>
            <person name="Fang X."/>
        </authorList>
    </citation>
    <scope>NUCLEOTIDE SEQUENCE [LARGE SCALE GENOMIC DNA]</scope>
    <source>
        <strain evidence="8">cv. St1</strain>
    </source>
</reference>
<evidence type="ECO:0000256" key="4">
    <source>
        <dbReference type="ARBA" id="ARBA00022723"/>
    </source>
</evidence>
<sequence>MIHQLKELIIGAGKKAYTLVMGKPNPAKLANFPECDVFICVSCPRTALLDSKEFLAPVITPFEAVLAFNRGSQCTGAYVMEFQDLIDSSPLEVGKQSEEARFSFLQGG</sequence>
<comment type="pathway">
    <text evidence="2">Protein modification; peptidyl-diphthamide biosynthesis.</text>
</comment>
<dbReference type="GO" id="GO:0046872">
    <property type="term" value="F:metal ion binding"/>
    <property type="evidence" value="ECO:0007669"/>
    <property type="project" value="UniProtKB-KW"/>
</dbReference>
<comment type="similarity">
    <text evidence="3">Belongs to the DPH1/DPH2 family. DPH2 subfamily.</text>
</comment>
<protein>
    <submittedName>
        <fullName evidence="7">Diphthamide_syn domain-containing protein</fullName>
    </submittedName>
</protein>
<evidence type="ECO:0000256" key="5">
    <source>
        <dbReference type="ARBA" id="ARBA00023004"/>
    </source>
</evidence>
<dbReference type="AlphaFoldDB" id="A0A1Q3BF96"/>
<proteinExistence type="inferred from homology"/>
<dbReference type="STRING" id="3775.A0A1Q3BF96"/>
<evidence type="ECO:0000256" key="3">
    <source>
        <dbReference type="ARBA" id="ARBA00006179"/>
    </source>
</evidence>
<dbReference type="OrthoDB" id="449241at2759"/>
<evidence type="ECO:0000313" key="7">
    <source>
        <dbReference type="EMBL" id="GAV66524.1"/>
    </source>
</evidence>
<evidence type="ECO:0000256" key="1">
    <source>
        <dbReference type="ARBA" id="ARBA00001966"/>
    </source>
</evidence>
<dbReference type="InParanoid" id="A0A1Q3BF96"/>
<accession>A0A1Q3BF96</accession>
<dbReference type="PANTHER" id="PTHR10762">
    <property type="entry name" value="DIPHTHAMIDE BIOSYNTHESIS PROTEIN"/>
    <property type="match status" value="1"/>
</dbReference>
<evidence type="ECO:0000256" key="6">
    <source>
        <dbReference type="ARBA" id="ARBA00023014"/>
    </source>
</evidence>
<dbReference type="Pfam" id="PF01866">
    <property type="entry name" value="Diphthamide_syn"/>
    <property type="match status" value="1"/>
</dbReference>
<dbReference type="EMBL" id="BDDD01000485">
    <property type="protein sequence ID" value="GAV66524.1"/>
    <property type="molecule type" value="Genomic_DNA"/>
</dbReference>
<dbReference type="NCBIfam" id="TIGR00322">
    <property type="entry name" value="diphth2_R"/>
    <property type="match status" value="1"/>
</dbReference>
<evidence type="ECO:0000256" key="2">
    <source>
        <dbReference type="ARBA" id="ARBA00005156"/>
    </source>
</evidence>
<keyword evidence="8" id="KW-1185">Reference proteome</keyword>
<keyword evidence="6" id="KW-0411">Iron-sulfur</keyword>
<keyword evidence="5" id="KW-0408">Iron</keyword>
<keyword evidence="4" id="KW-0479">Metal-binding</keyword>
<dbReference type="GO" id="GO:0017183">
    <property type="term" value="P:protein histidyl modification to diphthamide"/>
    <property type="evidence" value="ECO:0007669"/>
    <property type="project" value="InterPro"/>
</dbReference>
<comment type="caution">
    <text evidence="7">The sequence shown here is derived from an EMBL/GenBank/DDBJ whole genome shotgun (WGS) entry which is preliminary data.</text>
</comment>
<dbReference type="InterPro" id="IPR042265">
    <property type="entry name" value="DPH1/DPH2_3"/>
</dbReference>
<dbReference type="PANTHER" id="PTHR10762:SF2">
    <property type="entry name" value="2-(3-AMINO-3-CARBOXYPROPYL)HISTIDINE SYNTHASE SUBUNIT 2"/>
    <property type="match status" value="1"/>
</dbReference>
<name>A0A1Q3BF96_CEPFO</name>
<dbReference type="GO" id="GO:0051536">
    <property type="term" value="F:iron-sulfur cluster binding"/>
    <property type="evidence" value="ECO:0007669"/>
    <property type="project" value="UniProtKB-KW"/>
</dbReference>
<dbReference type="GO" id="GO:0090560">
    <property type="term" value="F:2-(3-amino-3-carboxypropyl)histidine synthase activity"/>
    <property type="evidence" value="ECO:0007669"/>
    <property type="project" value="InterPro"/>
</dbReference>
<dbReference type="InterPro" id="IPR016435">
    <property type="entry name" value="DPH1/DPH2"/>
</dbReference>
<dbReference type="FunFam" id="3.40.50.11860:FF:000001">
    <property type="entry name" value="2-(3-amino-3-carboxypropyl)histidine synthase subunit 2"/>
    <property type="match status" value="1"/>
</dbReference>
<gene>
    <name evidence="7" type="ORF">CFOL_v3_10034</name>
</gene>
<dbReference type="Gene3D" id="3.40.50.11860">
    <property type="entry name" value="Diphthamide synthesis DPH1/DPH2 domain 3"/>
    <property type="match status" value="1"/>
</dbReference>
<organism evidence="7 8">
    <name type="scientific">Cephalotus follicularis</name>
    <name type="common">Albany pitcher plant</name>
    <dbReference type="NCBI Taxonomy" id="3775"/>
    <lineage>
        <taxon>Eukaryota</taxon>
        <taxon>Viridiplantae</taxon>
        <taxon>Streptophyta</taxon>
        <taxon>Embryophyta</taxon>
        <taxon>Tracheophyta</taxon>
        <taxon>Spermatophyta</taxon>
        <taxon>Magnoliopsida</taxon>
        <taxon>eudicotyledons</taxon>
        <taxon>Gunneridae</taxon>
        <taxon>Pentapetalae</taxon>
        <taxon>rosids</taxon>
        <taxon>fabids</taxon>
        <taxon>Oxalidales</taxon>
        <taxon>Cephalotaceae</taxon>
        <taxon>Cephalotus</taxon>
    </lineage>
</organism>
<dbReference type="Proteomes" id="UP000187406">
    <property type="component" value="Unassembled WGS sequence"/>
</dbReference>
<evidence type="ECO:0000313" key="8">
    <source>
        <dbReference type="Proteomes" id="UP000187406"/>
    </source>
</evidence>